<evidence type="ECO:0000313" key="9">
    <source>
        <dbReference type="EMBL" id="GMG84383.1"/>
    </source>
</evidence>
<dbReference type="SUPFAM" id="SSF46626">
    <property type="entry name" value="Cytochrome c"/>
    <property type="match status" value="1"/>
</dbReference>
<dbReference type="InterPro" id="IPR036909">
    <property type="entry name" value="Cyt_c-like_dom_sf"/>
</dbReference>
<keyword evidence="4" id="KW-0249">Electron transport</keyword>
<evidence type="ECO:0000256" key="2">
    <source>
        <dbReference type="ARBA" id="ARBA00022617"/>
    </source>
</evidence>
<keyword evidence="10" id="KW-1185">Reference proteome</keyword>
<evidence type="ECO:0000259" key="8">
    <source>
        <dbReference type="PROSITE" id="PS51007"/>
    </source>
</evidence>
<dbReference type="PROSITE" id="PS51007">
    <property type="entry name" value="CYTC"/>
    <property type="match status" value="1"/>
</dbReference>
<name>A0ABQ6LRM6_9RHOB</name>
<feature type="domain" description="Cytochrome c" evidence="8">
    <location>
        <begin position="25"/>
        <end position="125"/>
    </location>
</feature>
<dbReference type="Gene3D" id="1.10.760.10">
    <property type="entry name" value="Cytochrome c-like domain"/>
    <property type="match status" value="1"/>
</dbReference>
<dbReference type="RefSeq" id="WP_285673426.1">
    <property type="nucleotide sequence ID" value="NZ_BSYI01000035.1"/>
</dbReference>
<comment type="caution">
    <text evidence="9">The sequence shown here is derived from an EMBL/GenBank/DDBJ whole genome shotgun (WGS) entry which is preliminary data.</text>
</comment>
<evidence type="ECO:0000256" key="1">
    <source>
        <dbReference type="ARBA" id="ARBA00022448"/>
    </source>
</evidence>
<keyword evidence="5 6" id="KW-0408">Iron</keyword>
<keyword evidence="7" id="KW-0732">Signal</keyword>
<evidence type="ECO:0000313" key="10">
    <source>
        <dbReference type="Proteomes" id="UP001239909"/>
    </source>
</evidence>
<evidence type="ECO:0000256" key="4">
    <source>
        <dbReference type="ARBA" id="ARBA00022982"/>
    </source>
</evidence>
<evidence type="ECO:0000256" key="7">
    <source>
        <dbReference type="SAM" id="SignalP"/>
    </source>
</evidence>
<gene>
    <name evidence="9" type="ORF">LNKW23_35990</name>
</gene>
<sequence>MIKSVMKGALALALVGLAGVAQADGDAKKGKRVFNKCKACHVLDKEQNRVGPHLVGIIGRPVGAVEDFKYSDAMMAWGEGKTWDDATLAEYLGNPKKVVPGTKMAFAGLKKDDQIADLIAFIKSE</sequence>
<keyword evidence="3 6" id="KW-0479">Metal-binding</keyword>
<reference evidence="9 10" key="1">
    <citation type="submission" date="2023-04" db="EMBL/GenBank/DDBJ databases">
        <title>Marinoamorphus aggregata gen. nov., sp. Nov., isolate from tissue of brittle star Ophioplocus japonicus.</title>
        <authorList>
            <person name="Kawano K."/>
            <person name="Sawayama S."/>
            <person name="Nakagawa S."/>
        </authorList>
    </citation>
    <scope>NUCLEOTIDE SEQUENCE [LARGE SCALE GENOMIC DNA]</scope>
    <source>
        <strain evidence="9 10">NKW23</strain>
    </source>
</reference>
<dbReference type="Pfam" id="PF00034">
    <property type="entry name" value="Cytochrom_C"/>
    <property type="match status" value="1"/>
</dbReference>
<proteinExistence type="predicted"/>
<dbReference type="InterPro" id="IPR002327">
    <property type="entry name" value="Cyt_c_1A/1B"/>
</dbReference>
<dbReference type="EMBL" id="BSYI01000035">
    <property type="protein sequence ID" value="GMG84383.1"/>
    <property type="molecule type" value="Genomic_DNA"/>
</dbReference>
<organism evidence="9 10">
    <name type="scientific">Paralimibaculum aggregatum</name>
    <dbReference type="NCBI Taxonomy" id="3036245"/>
    <lineage>
        <taxon>Bacteria</taxon>
        <taxon>Pseudomonadati</taxon>
        <taxon>Pseudomonadota</taxon>
        <taxon>Alphaproteobacteria</taxon>
        <taxon>Rhodobacterales</taxon>
        <taxon>Paracoccaceae</taxon>
        <taxon>Paralimibaculum</taxon>
    </lineage>
</organism>
<evidence type="ECO:0000256" key="6">
    <source>
        <dbReference type="PROSITE-ProRule" id="PRU00433"/>
    </source>
</evidence>
<evidence type="ECO:0000256" key="3">
    <source>
        <dbReference type="ARBA" id="ARBA00022723"/>
    </source>
</evidence>
<protein>
    <submittedName>
        <fullName evidence="9">Cytochrome c family protein</fullName>
    </submittedName>
</protein>
<dbReference type="PRINTS" id="PR00604">
    <property type="entry name" value="CYTCHRMECIAB"/>
</dbReference>
<keyword evidence="2 6" id="KW-0349">Heme</keyword>
<keyword evidence="1" id="KW-0813">Transport</keyword>
<dbReference type="Proteomes" id="UP001239909">
    <property type="component" value="Unassembled WGS sequence"/>
</dbReference>
<evidence type="ECO:0000256" key="5">
    <source>
        <dbReference type="ARBA" id="ARBA00023004"/>
    </source>
</evidence>
<accession>A0ABQ6LRM6</accession>
<dbReference type="PANTHER" id="PTHR11961">
    <property type="entry name" value="CYTOCHROME C"/>
    <property type="match status" value="1"/>
</dbReference>
<feature type="signal peptide" evidence="7">
    <location>
        <begin position="1"/>
        <end position="23"/>
    </location>
</feature>
<dbReference type="InterPro" id="IPR009056">
    <property type="entry name" value="Cyt_c-like_dom"/>
</dbReference>
<feature type="chain" id="PRO_5045867423" evidence="7">
    <location>
        <begin position="24"/>
        <end position="125"/>
    </location>
</feature>